<dbReference type="PANTHER" id="PTHR33644">
    <property type="entry name" value="U-BOX DOMAIN-CONTAINING PROTEIN 62-RELATED"/>
    <property type="match status" value="1"/>
</dbReference>
<gene>
    <name evidence="5" type="ORF">OLEA9_A120901</name>
</gene>
<evidence type="ECO:0000256" key="3">
    <source>
        <dbReference type="SAM" id="MobiDB-lite"/>
    </source>
</evidence>
<feature type="compositionally biased region" description="Polar residues" evidence="3">
    <location>
        <begin position="97"/>
        <end position="107"/>
    </location>
</feature>
<dbReference type="InterPro" id="IPR013083">
    <property type="entry name" value="Znf_RING/FYVE/PHD"/>
</dbReference>
<feature type="compositionally biased region" description="Basic and acidic residues" evidence="3">
    <location>
        <begin position="326"/>
        <end position="341"/>
    </location>
</feature>
<comment type="caution">
    <text evidence="5">The sequence shown here is derived from an EMBL/GenBank/DDBJ whole genome shotgun (WGS) entry which is preliminary data.</text>
</comment>
<reference evidence="5 6" key="1">
    <citation type="submission" date="2019-12" db="EMBL/GenBank/DDBJ databases">
        <authorList>
            <person name="Alioto T."/>
            <person name="Alioto T."/>
            <person name="Gomez Garrido J."/>
        </authorList>
    </citation>
    <scope>NUCLEOTIDE SEQUENCE [LARGE SCALE GENOMIC DNA]</scope>
</reference>
<protein>
    <submittedName>
        <fullName evidence="5">U-box domain-containing 62</fullName>
    </submittedName>
</protein>
<dbReference type="Gene3D" id="3.30.40.10">
    <property type="entry name" value="Zinc/RING finger domain, C3HC4 (zinc finger)"/>
    <property type="match status" value="1"/>
</dbReference>
<dbReference type="Gramene" id="OE9A120901T1">
    <property type="protein sequence ID" value="OE9A120901C1"/>
    <property type="gene ID" value="OE9A120901"/>
</dbReference>
<dbReference type="Pfam" id="PF23112">
    <property type="entry name" value="PUB62-63_C"/>
    <property type="match status" value="1"/>
</dbReference>
<feature type="region of interest" description="Disordered" evidence="3">
    <location>
        <begin position="1"/>
        <end position="136"/>
    </location>
</feature>
<evidence type="ECO:0000259" key="4">
    <source>
        <dbReference type="PROSITE" id="PS51698"/>
    </source>
</evidence>
<organism evidence="5 6">
    <name type="scientific">Olea europaea subsp. europaea</name>
    <dbReference type="NCBI Taxonomy" id="158383"/>
    <lineage>
        <taxon>Eukaryota</taxon>
        <taxon>Viridiplantae</taxon>
        <taxon>Streptophyta</taxon>
        <taxon>Embryophyta</taxon>
        <taxon>Tracheophyta</taxon>
        <taxon>Spermatophyta</taxon>
        <taxon>Magnoliopsida</taxon>
        <taxon>eudicotyledons</taxon>
        <taxon>Gunneridae</taxon>
        <taxon>Pentapetalae</taxon>
        <taxon>asterids</taxon>
        <taxon>lamiids</taxon>
        <taxon>Lamiales</taxon>
        <taxon>Oleaceae</taxon>
        <taxon>Oleeae</taxon>
        <taxon>Olea</taxon>
    </lineage>
</organism>
<dbReference type="PROSITE" id="PS51698">
    <property type="entry name" value="U_BOX"/>
    <property type="match status" value="1"/>
</dbReference>
<feature type="compositionally biased region" description="Acidic residues" evidence="3">
    <location>
        <begin position="112"/>
        <end position="134"/>
    </location>
</feature>
<dbReference type="InterPro" id="IPR057649">
    <property type="entry name" value="PUB62-63_C"/>
</dbReference>
<dbReference type="Proteomes" id="UP000594638">
    <property type="component" value="Unassembled WGS sequence"/>
</dbReference>
<keyword evidence="2" id="KW-0808">Transferase</keyword>
<sequence>MASEKLGMVPSQQMHNGLISHPHPHPHTHPHPQLVYPEFACSSQAPHRRSAAAGDPGPKSSTQELTASFLDHRHFYQHHHQPPPAQPQTQTTEFRHQWTNSRSSATPSGGEASEDDDVEDEDDDEDDDNDDEDNSQNIATVAKINHTDANEKFSNSNNNQKLKQLSALVIKEGNSVQIRNGGSNDNNNSIEARNIGEEVYYAHYLHGAEGLSSSSGQKDIMTVENGCGNSKRKESCYSSESQESLRTILSDPLTGALMDDAMILRCGHSFGSGGVQQIIRMKACYTCSQSVSEDSIAPNLSLRLAVQAFRREQQMQVNRTSKKRRERYDQDKGTCGDSVLTEHPRGRGVQFPFAVTDRVIIKGNKRTPQRFVGREAIVTTQCLNGW</sequence>
<dbReference type="PANTHER" id="PTHR33644:SF5">
    <property type="entry name" value="U-BOX DOMAIN-CONTAINING PROTEIN 62"/>
    <property type="match status" value="1"/>
</dbReference>
<proteinExistence type="predicted"/>
<evidence type="ECO:0000313" key="5">
    <source>
        <dbReference type="EMBL" id="CAA2957888.1"/>
    </source>
</evidence>
<evidence type="ECO:0000256" key="2">
    <source>
        <dbReference type="ARBA" id="ARBA00022679"/>
    </source>
</evidence>
<evidence type="ECO:0000256" key="1">
    <source>
        <dbReference type="ARBA" id="ARBA00004906"/>
    </source>
</evidence>
<dbReference type="GO" id="GO:0016567">
    <property type="term" value="P:protein ubiquitination"/>
    <property type="evidence" value="ECO:0007669"/>
    <property type="project" value="InterPro"/>
</dbReference>
<dbReference type="OrthoDB" id="667871at2759"/>
<name>A0A8S0Q067_OLEEU</name>
<feature type="region of interest" description="Disordered" evidence="3">
    <location>
        <begin position="315"/>
        <end position="341"/>
    </location>
</feature>
<dbReference type="SUPFAM" id="SSF57850">
    <property type="entry name" value="RING/U-box"/>
    <property type="match status" value="1"/>
</dbReference>
<accession>A0A8S0Q067</accession>
<evidence type="ECO:0000313" key="6">
    <source>
        <dbReference type="Proteomes" id="UP000594638"/>
    </source>
</evidence>
<dbReference type="AlphaFoldDB" id="A0A8S0Q067"/>
<comment type="pathway">
    <text evidence="1">Protein modification; protein ubiquitination.</text>
</comment>
<dbReference type="EMBL" id="CACTIH010000242">
    <property type="protein sequence ID" value="CAA2957888.1"/>
    <property type="molecule type" value="Genomic_DNA"/>
</dbReference>
<dbReference type="GO" id="GO:0004842">
    <property type="term" value="F:ubiquitin-protein transferase activity"/>
    <property type="evidence" value="ECO:0007669"/>
    <property type="project" value="InterPro"/>
</dbReference>
<feature type="domain" description="U-box" evidence="4">
    <location>
        <begin position="244"/>
        <end position="316"/>
    </location>
</feature>
<dbReference type="InterPro" id="IPR003613">
    <property type="entry name" value="Ubox_domain"/>
</dbReference>
<keyword evidence="6" id="KW-1185">Reference proteome</keyword>